<name>A0A1G2IRQ9_9BACT</name>
<dbReference type="Proteomes" id="UP000178632">
    <property type="component" value="Unassembled WGS sequence"/>
</dbReference>
<reference evidence="2 3" key="1">
    <citation type="journal article" date="2016" name="Nat. Commun.">
        <title>Thousands of microbial genomes shed light on interconnected biogeochemical processes in an aquifer system.</title>
        <authorList>
            <person name="Anantharaman K."/>
            <person name="Brown C.T."/>
            <person name="Hug L.A."/>
            <person name="Sharon I."/>
            <person name="Castelle C.J."/>
            <person name="Probst A.J."/>
            <person name="Thomas B.C."/>
            <person name="Singh A."/>
            <person name="Wilkins M.J."/>
            <person name="Karaoz U."/>
            <person name="Brodie E.L."/>
            <person name="Williams K.H."/>
            <person name="Hubbard S.S."/>
            <person name="Banfield J.F."/>
        </authorList>
    </citation>
    <scope>NUCLEOTIDE SEQUENCE [LARGE SCALE GENOMIC DNA]</scope>
</reference>
<accession>A0A1G2IRQ9</accession>
<proteinExistence type="predicted"/>
<dbReference type="SUPFAM" id="SSF82199">
    <property type="entry name" value="SET domain"/>
    <property type="match status" value="1"/>
</dbReference>
<dbReference type="InterPro" id="IPR001214">
    <property type="entry name" value="SET_dom"/>
</dbReference>
<dbReference type="AlphaFoldDB" id="A0A1G2IRQ9"/>
<evidence type="ECO:0000313" key="2">
    <source>
        <dbReference type="EMBL" id="OGZ77604.1"/>
    </source>
</evidence>
<dbReference type="Gene3D" id="2.170.270.10">
    <property type="entry name" value="SET domain"/>
    <property type="match status" value="1"/>
</dbReference>
<dbReference type="EMBL" id="MHPE01000004">
    <property type="protein sequence ID" value="OGZ77604.1"/>
    <property type="molecule type" value="Genomic_DNA"/>
</dbReference>
<dbReference type="Pfam" id="PF00856">
    <property type="entry name" value="SET"/>
    <property type="match status" value="1"/>
</dbReference>
<feature type="domain" description="SET" evidence="1">
    <location>
        <begin position="12"/>
        <end position="131"/>
    </location>
</feature>
<dbReference type="InterPro" id="IPR046341">
    <property type="entry name" value="SET_dom_sf"/>
</dbReference>
<evidence type="ECO:0000259" key="1">
    <source>
        <dbReference type="PROSITE" id="PS50280"/>
    </source>
</evidence>
<evidence type="ECO:0000313" key="3">
    <source>
        <dbReference type="Proteomes" id="UP000178632"/>
    </source>
</evidence>
<dbReference type="PROSITE" id="PS50280">
    <property type="entry name" value="SET"/>
    <property type="match status" value="1"/>
</dbReference>
<gene>
    <name evidence="2" type="ORF">A3G45_03065</name>
</gene>
<comment type="caution">
    <text evidence="2">The sequence shown here is derived from an EMBL/GenBank/DDBJ whole genome shotgun (WGS) entry which is preliminary data.</text>
</comment>
<organism evidence="2 3">
    <name type="scientific">Candidatus Staskawiczbacteria bacterium RIFCSPLOWO2_12_FULL_37_15</name>
    <dbReference type="NCBI Taxonomy" id="1802218"/>
    <lineage>
        <taxon>Bacteria</taxon>
        <taxon>Candidatus Staskawicziibacteriota</taxon>
    </lineage>
</organism>
<protein>
    <recommendedName>
        <fullName evidence="1">SET domain-containing protein</fullName>
    </recommendedName>
</protein>
<sequence>MEKIKQKILINLKNTYCRLKPSKIEGVGVFAIKNIPKGANPFYGAPAKKWRGIKPKDYKNLDKEIKKMIGDFFAMDKNGEFSIPECGLNGIDISFFLNMSDKPNVKTIDDGTNFVTLKKIKKGEELAVSYANYDARYKNKI</sequence>